<name>G0NB98_CAEBE</name>
<evidence type="ECO:0000313" key="2">
    <source>
        <dbReference type="EMBL" id="EGT56844.1"/>
    </source>
</evidence>
<dbReference type="EMBL" id="GL379857">
    <property type="protein sequence ID" value="EGT56844.1"/>
    <property type="molecule type" value="Genomic_DNA"/>
</dbReference>
<keyword evidence="3" id="KW-1185">Reference proteome</keyword>
<dbReference type="Proteomes" id="UP000008068">
    <property type="component" value="Unassembled WGS sequence"/>
</dbReference>
<reference evidence="3" key="1">
    <citation type="submission" date="2011-07" db="EMBL/GenBank/DDBJ databases">
        <authorList>
            <consortium name="Caenorhabditis brenneri Sequencing and Analysis Consortium"/>
            <person name="Wilson R.K."/>
        </authorList>
    </citation>
    <scope>NUCLEOTIDE SEQUENCE [LARGE SCALE GENOMIC DNA]</scope>
    <source>
        <strain evidence="3">PB2801</strain>
    </source>
</reference>
<feature type="region of interest" description="Disordered" evidence="1">
    <location>
        <begin position="124"/>
        <end position="152"/>
    </location>
</feature>
<proteinExistence type="predicted"/>
<dbReference type="InParanoid" id="G0NB98"/>
<dbReference type="AlphaFoldDB" id="G0NB98"/>
<evidence type="ECO:0008006" key="4">
    <source>
        <dbReference type="Google" id="ProtNLM"/>
    </source>
</evidence>
<protein>
    <recommendedName>
        <fullName evidence="4">Galectin</fullName>
    </recommendedName>
</protein>
<gene>
    <name evidence="2" type="ORF">CAEBREN_17101</name>
</gene>
<evidence type="ECO:0000313" key="3">
    <source>
        <dbReference type="Proteomes" id="UP000008068"/>
    </source>
</evidence>
<dbReference type="HOGENOM" id="CLU_1723949_0_0_1"/>
<dbReference type="Gene3D" id="2.60.120.200">
    <property type="match status" value="1"/>
</dbReference>
<evidence type="ECO:0000256" key="1">
    <source>
        <dbReference type="SAM" id="MobiDB-lite"/>
    </source>
</evidence>
<organism evidence="3">
    <name type="scientific">Caenorhabditis brenneri</name>
    <name type="common">Nematode worm</name>
    <dbReference type="NCBI Taxonomy" id="135651"/>
    <lineage>
        <taxon>Eukaryota</taxon>
        <taxon>Metazoa</taxon>
        <taxon>Ecdysozoa</taxon>
        <taxon>Nematoda</taxon>
        <taxon>Chromadorea</taxon>
        <taxon>Rhabditida</taxon>
        <taxon>Rhabditina</taxon>
        <taxon>Rhabditomorpha</taxon>
        <taxon>Rhabditoidea</taxon>
        <taxon>Rhabditidae</taxon>
        <taxon>Peloderinae</taxon>
        <taxon>Caenorhabditis</taxon>
    </lineage>
</organism>
<accession>G0NB98</accession>
<sequence length="152" mass="17526">MTGIDRNTDALWIQLSITGDFKVVLESDENTTPLSITMEDEKIFMSSRLLGEWDNSGRRIFPAALPAYLVEIEIQFLDFQFLITIGDWKETWQYRTSPEHITSMTVSGYAHVHKSEQTFLEEEEVFEMDDKGLPEDDSSSMDEADEQEDEDS</sequence>
<feature type="compositionally biased region" description="Acidic residues" evidence="1">
    <location>
        <begin position="135"/>
        <end position="152"/>
    </location>
</feature>